<dbReference type="Pfam" id="PF00034">
    <property type="entry name" value="Cytochrom_C"/>
    <property type="match status" value="2"/>
</dbReference>
<feature type="domain" description="Cytochrome c" evidence="5">
    <location>
        <begin position="129"/>
        <end position="220"/>
    </location>
</feature>
<reference evidence="7" key="1">
    <citation type="journal article" date="2019" name="Int. J. Syst. Evol. Microbiol.">
        <title>The Global Catalogue of Microorganisms (GCM) 10K type strain sequencing project: providing services to taxonomists for standard genome sequencing and annotation.</title>
        <authorList>
            <consortium name="The Broad Institute Genomics Platform"/>
            <consortium name="The Broad Institute Genome Sequencing Center for Infectious Disease"/>
            <person name="Wu L."/>
            <person name="Ma J."/>
        </authorList>
    </citation>
    <scope>NUCLEOTIDE SEQUENCE [LARGE SCALE GENOMIC DNA]</scope>
    <source>
        <strain evidence="7">DFY28</strain>
    </source>
</reference>
<name>A0ABW4N3V2_9CAUL</name>
<dbReference type="InterPro" id="IPR036909">
    <property type="entry name" value="Cyt_c-like_dom_sf"/>
</dbReference>
<dbReference type="PROSITE" id="PS51007">
    <property type="entry name" value="CYTC"/>
    <property type="match status" value="2"/>
</dbReference>
<dbReference type="Gene3D" id="1.10.760.10">
    <property type="entry name" value="Cytochrome c-like domain"/>
    <property type="match status" value="2"/>
</dbReference>
<dbReference type="RefSeq" id="WP_377283540.1">
    <property type="nucleotide sequence ID" value="NZ_JBHRSI010000009.1"/>
</dbReference>
<evidence type="ECO:0000256" key="2">
    <source>
        <dbReference type="ARBA" id="ARBA00022723"/>
    </source>
</evidence>
<dbReference type="Proteomes" id="UP001597237">
    <property type="component" value="Unassembled WGS sequence"/>
</dbReference>
<comment type="caution">
    <text evidence="6">The sequence shown here is derived from an EMBL/GenBank/DDBJ whole genome shotgun (WGS) entry which is preliminary data.</text>
</comment>
<dbReference type="PIRSF" id="PIRSF000005">
    <property type="entry name" value="Cytochrome_c4"/>
    <property type="match status" value="1"/>
</dbReference>
<feature type="domain" description="Cytochrome c" evidence="5">
    <location>
        <begin position="25"/>
        <end position="120"/>
    </location>
</feature>
<keyword evidence="2 4" id="KW-0479">Metal-binding</keyword>
<dbReference type="EMBL" id="JBHUEY010000001">
    <property type="protein sequence ID" value="MFD1784513.1"/>
    <property type="molecule type" value="Genomic_DNA"/>
</dbReference>
<organism evidence="6 7">
    <name type="scientific">Phenylobacterium terrae</name>
    <dbReference type="NCBI Taxonomy" id="2665495"/>
    <lineage>
        <taxon>Bacteria</taxon>
        <taxon>Pseudomonadati</taxon>
        <taxon>Pseudomonadota</taxon>
        <taxon>Alphaproteobacteria</taxon>
        <taxon>Caulobacterales</taxon>
        <taxon>Caulobacteraceae</taxon>
        <taxon>Phenylobacterium</taxon>
    </lineage>
</organism>
<evidence type="ECO:0000256" key="4">
    <source>
        <dbReference type="PROSITE-ProRule" id="PRU00433"/>
    </source>
</evidence>
<evidence type="ECO:0000256" key="3">
    <source>
        <dbReference type="ARBA" id="ARBA00023004"/>
    </source>
</evidence>
<evidence type="ECO:0000259" key="5">
    <source>
        <dbReference type="PROSITE" id="PS51007"/>
    </source>
</evidence>
<keyword evidence="7" id="KW-1185">Reference proteome</keyword>
<proteinExistence type="predicted"/>
<sequence>MPSPPTPPAAPPAWAALALALVAACAPERGRDPFTASGEVIALSGGDAGASRACFTCHGMSGEGDGHSTPRLAGLPAGYLQRQLIDYADGRRADKVMAPIAKALDADDRRAVSDYYAALVLPPRLVPAAQPQGGAARLYHEGDPARGLPACASCHGAAGEGIGPANPPLAGQPPAYLAEQMRRWRSSERRNDPLNVMLAISRRLTPDEVEALAQYASAPAPAAAPASVSPAASR</sequence>
<evidence type="ECO:0000313" key="7">
    <source>
        <dbReference type="Proteomes" id="UP001597237"/>
    </source>
</evidence>
<accession>A0ABW4N3V2</accession>
<dbReference type="SUPFAM" id="SSF46626">
    <property type="entry name" value="Cytochrome c"/>
    <property type="match status" value="2"/>
</dbReference>
<dbReference type="InterPro" id="IPR009056">
    <property type="entry name" value="Cyt_c-like_dom"/>
</dbReference>
<evidence type="ECO:0000313" key="6">
    <source>
        <dbReference type="EMBL" id="MFD1784513.1"/>
    </source>
</evidence>
<dbReference type="InterPro" id="IPR024167">
    <property type="entry name" value="Cytochrome_c4-like"/>
</dbReference>
<dbReference type="PANTHER" id="PTHR33751:SF11">
    <property type="entry name" value="BLL4483 PROTEIN"/>
    <property type="match status" value="1"/>
</dbReference>
<dbReference type="InterPro" id="IPR050597">
    <property type="entry name" value="Cytochrome_c_Oxidase_Subunit"/>
</dbReference>
<gene>
    <name evidence="6" type="ORF">ACFSC0_13990</name>
</gene>
<evidence type="ECO:0000256" key="1">
    <source>
        <dbReference type="ARBA" id="ARBA00022617"/>
    </source>
</evidence>
<dbReference type="PANTHER" id="PTHR33751">
    <property type="entry name" value="CBB3-TYPE CYTOCHROME C OXIDASE SUBUNIT FIXP"/>
    <property type="match status" value="1"/>
</dbReference>
<keyword evidence="1 4" id="KW-0349">Heme</keyword>
<protein>
    <submittedName>
        <fullName evidence="6">C-type cytochrome</fullName>
    </submittedName>
</protein>
<keyword evidence="3 4" id="KW-0408">Iron</keyword>